<sequence>MKTSIFIAAVVFKHRLQFSGRLRAAQALNAKHTLKFASCKSTTKYKAEKHTISCALQLKTYLLNGEH</sequence>
<dbReference type="AlphaFoldDB" id="A0A0B7GWY3"/>
<reference evidence="2" key="1">
    <citation type="submission" date="2015-01" db="EMBL/GenBank/DDBJ databases">
        <authorList>
            <person name="Manzoor Shahid"/>
            <person name="Zubair Saima"/>
        </authorList>
    </citation>
    <scope>NUCLEOTIDE SEQUENCE [LARGE SCALE GENOMIC DNA]</scope>
    <source>
        <strain evidence="2">V1</strain>
    </source>
</reference>
<organism evidence="1 2">
    <name type="scientific">Treponema phagedenis</name>
    <dbReference type="NCBI Taxonomy" id="162"/>
    <lineage>
        <taxon>Bacteria</taxon>
        <taxon>Pseudomonadati</taxon>
        <taxon>Spirochaetota</taxon>
        <taxon>Spirochaetia</taxon>
        <taxon>Spirochaetales</taxon>
        <taxon>Treponemataceae</taxon>
        <taxon>Treponema</taxon>
    </lineage>
</organism>
<evidence type="ECO:0000313" key="2">
    <source>
        <dbReference type="Proteomes" id="UP000042527"/>
    </source>
</evidence>
<dbReference type="EMBL" id="CDNC01000020">
    <property type="protein sequence ID" value="CEM62067.1"/>
    <property type="molecule type" value="Genomic_DNA"/>
</dbReference>
<gene>
    <name evidence="1" type="ORF">TPHV1_270024</name>
</gene>
<dbReference type="Proteomes" id="UP000042527">
    <property type="component" value="Unassembled WGS sequence"/>
</dbReference>
<protein>
    <submittedName>
        <fullName evidence="1">Uncharacterized protein</fullName>
    </submittedName>
</protein>
<accession>A0A0B7GWY3</accession>
<proteinExistence type="predicted"/>
<evidence type="ECO:0000313" key="1">
    <source>
        <dbReference type="EMBL" id="CEM62067.1"/>
    </source>
</evidence>
<keyword evidence="2" id="KW-1185">Reference proteome</keyword>
<name>A0A0B7GWY3_TREPH</name>